<dbReference type="InterPro" id="IPR007420">
    <property type="entry name" value="DUF465"/>
</dbReference>
<gene>
    <name evidence="1" type="ORF">GCM10023338_06630</name>
</gene>
<protein>
    <submittedName>
        <fullName evidence="1">YdcH family protein</fullName>
    </submittedName>
</protein>
<reference evidence="2" key="1">
    <citation type="journal article" date="2019" name="Int. J. Syst. Evol. Microbiol.">
        <title>The Global Catalogue of Microorganisms (GCM) 10K type strain sequencing project: providing services to taxonomists for standard genome sequencing and annotation.</title>
        <authorList>
            <consortium name="The Broad Institute Genomics Platform"/>
            <consortium name="The Broad Institute Genome Sequencing Center for Infectious Disease"/>
            <person name="Wu L."/>
            <person name="Ma J."/>
        </authorList>
    </citation>
    <scope>NUCLEOTIDE SEQUENCE [LARGE SCALE GENOMIC DNA]</scope>
    <source>
        <strain evidence="2">JCM 18424</strain>
    </source>
</reference>
<dbReference type="InterPro" id="IPR038444">
    <property type="entry name" value="DUF465_sf"/>
</dbReference>
<accession>A0ABP9MIN2</accession>
<comment type="caution">
    <text evidence="1">The sequence shown here is derived from an EMBL/GenBank/DDBJ whole genome shotgun (WGS) entry which is preliminary data.</text>
</comment>
<proteinExistence type="predicted"/>
<name>A0ABP9MIN2_9GAMM</name>
<dbReference type="Gene3D" id="6.10.280.50">
    <property type="match status" value="1"/>
</dbReference>
<evidence type="ECO:0000313" key="1">
    <source>
        <dbReference type="EMBL" id="GAA5096373.1"/>
    </source>
</evidence>
<dbReference type="Proteomes" id="UP001500631">
    <property type="component" value="Unassembled WGS sequence"/>
</dbReference>
<organism evidence="1 2">
    <name type="scientific">Wohlfahrtiimonas larvae</name>
    <dbReference type="NCBI Taxonomy" id="1157986"/>
    <lineage>
        <taxon>Bacteria</taxon>
        <taxon>Pseudomonadati</taxon>
        <taxon>Pseudomonadota</taxon>
        <taxon>Gammaproteobacteria</taxon>
        <taxon>Cardiobacteriales</taxon>
        <taxon>Ignatzschineriaceae</taxon>
        <taxon>Wohlfahrtiimonas</taxon>
    </lineage>
</organism>
<dbReference type="Pfam" id="PF04325">
    <property type="entry name" value="DUF465"/>
    <property type="match status" value="1"/>
</dbReference>
<evidence type="ECO:0000313" key="2">
    <source>
        <dbReference type="Proteomes" id="UP001500631"/>
    </source>
</evidence>
<sequence length="72" mass="8342">MLHEFKDVISKLKAENSRFASLFAKHSALDQKISQASKDRMDYVVLDALKKEKLYLKDEIYAMCVAYQKAQV</sequence>
<dbReference type="EMBL" id="BAABKE010000002">
    <property type="protein sequence ID" value="GAA5096373.1"/>
    <property type="molecule type" value="Genomic_DNA"/>
</dbReference>
<dbReference type="RefSeq" id="WP_077924767.1">
    <property type="nucleotide sequence ID" value="NZ_BAABKE010000002.1"/>
</dbReference>
<keyword evidence="2" id="KW-1185">Reference proteome</keyword>